<dbReference type="GO" id="GO:0071468">
    <property type="term" value="P:cellular response to acidic pH"/>
    <property type="evidence" value="ECO:0007669"/>
    <property type="project" value="InterPro"/>
</dbReference>
<comment type="caution">
    <text evidence="1">The sequence shown here is derived from an EMBL/GenBank/DDBJ whole genome shotgun (WGS) entry which is preliminary data.</text>
</comment>
<reference evidence="1 2" key="1">
    <citation type="submission" date="2014-11" db="EMBL/GenBank/DDBJ databases">
        <title>Genome sequencing of Pantoea rodasii ND03.</title>
        <authorList>
            <person name="Muhamad Yunos N.Y."/>
            <person name="Chan K.-G."/>
        </authorList>
    </citation>
    <scope>NUCLEOTIDE SEQUENCE [LARGE SCALE GENOMIC DNA]</scope>
    <source>
        <strain evidence="1 2">ND03</strain>
    </source>
</reference>
<dbReference type="Proteomes" id="UP000030853">
    <property type="component" value="Unassembled WGS sequence"/>
</dbReference>
<dbReference type="EMBL" id="JTJJ01000056">
    <property type="protein sequence ID" value="KHJ67145.1"/>
    <property type="molecule type" value="Genomic_DNA"/>
</dbReference>
<dbReference type="AlphaFoldDB" id="A0A0B1R7V0"/>
<organism evidence="1 2">
    <name type="scientific">Pantoea rodasii</name>
    <dbReference type="NCBI Taxonomy" id="1076549"/>
    <lineage>
        <taxon>Bacteria</taxon>
        <taxon>Pseudomonadati</taxon>
        <taxon>Pseudomonadota</taxon>
        <taxon>Gammaproteobacteria</taxon>
        <taxon>Enterobacterales</taxon>
        <taxon>Erwiniaceae</taxon>
        <taxon>Pantoea</taxon>
    </lineage>
</organism>
<dbReference type="RefSeq" id="WP_039332811.1">
    <property type="nucleotide sequence ID" value="NZ_JTJJ01000056.1"/>
</dbReference>
<evidence type="ECO:0000313" key="2">
    <source>
        <dbReference type="Proteomes" id="UP000030853"/>
    </source>
</evidence>
<evidence type="ECO:0000313" key="1">
    <source>
        <dbReference type="EMBL" id="KHJ67145.1"/>
    </source>
</evidence>
<protein>
    <submittedName>
        <fullName evidence="1">Two-component-system connector protein AriR</fullName>
    </submittedName>
</protein>
<dbReference type="Gene3D" id="1.20.5.5260">
    <property type="match status" value="1"/>
</dbReference>
<name>A0A0B1R7V0_9GAMM</name>
<dbReference type="Pfam" id="PF10798">
    <property type="entry name" value="YmgB"/>
    <property type="match status" value="1"/>
</dbReference>
<dbReference type="InterPro" id="IPR024753">
    <property type="entry name" value="AriR"/>
</dbReference>
<gene>
    <name evidence="1" type="ORF">QU24_15670</name>
</gene>
<proteinExistence type="predicted"/>
<sequence>MQKPQDTLSAIPDEELAMHFRENGAVLSDEAAVLGMIIPRLLATEGHVSNKSIILSLISALESTNDEAEMEILRKTLGIVVGYTPDDA</sequence>
<accession>A0A0B1R7V0</accession>